<proteinExistence type="inferred from homology"/>
<evidence type="ECO:0000256" key="2">
    <source>
        <dbReference type="ARBA" id="ARBA00007118"/>
    </source>
</evidence>
<keyword evidence="3" id="KW-0285">Flavoprotein</keyword>
<dbReference type="PANTHER" id="PTHR43673:SF2">
    <property type="entry name" value="NITROREDUCTASE"/>
    <property type="match status" value="1"/>
</dbReference>
<sequence length="251" mass="26835">MTSETTAATTAAIDSASPAGKAGAEGATDPAGELERLLASRHSCRSFTAEIVDRHILERVLEMAQRTATWCNAQPWTSYVLSGETLERTREALTAHVTGGAGKEPDLLDPETYTGERLARRRQAGFALYGALGIGREDREARGRQHLENFRFFGAPHVVVVTLAAELREYGAVDIGAYIATLLLAAESLGLASIPQAAPALYSPALRDALGIPADERIVATVALGYEDTEAAANAFRVPRAGLEENVRFLD</sequence>
<dbReference type="SUPFAM" id="SSF55469">
    <property type="entry name" value="FMN-dependent nitroreductase-like"/>
    <property type="match status" value="1"/>
</dbReference>
<evidence type="ECO:0000313" key="9">
    <source>
        <dbReference type="Proteomes" id="UP001589575"/>
    </source>
</evidence>
<dbReference type="Proteomes" id="UP001589575">
    <property type="component" value="Unassembled WGS sequence"/>
</dbReference>
<organism evidence="8 9">
    <name type="scientific">Citricoccus parietis</name>
    <dbReference type="NCBI Taxonomy" id="592307"/>
    <lineage>
        <taxon>Bacteria</taxon>
        <taxon>Bacillati</taxon>
        <taxon>Actinomycetota</taxon>
        <taxon>Actinomycetes</taxon>
        <taxon>Micrococcales</taxon>
        <taxon>Micrococcaceae</taxon>
        <taxon>Citricoccus</taxon>
    </lineage>
</organism>
<protein>
    <submittedName>
        <fullName evidence="8">Nitroreductase</fullName>
    </submittedName>
</protein>
<evidence type="ECO:0000256" key="5">
    <source>
        <dbReference type="ARBA" id="ARBA00023002"/>
    </source>
</evidence>
<dbReference type="InterPro" id="IPR029479">
    <property type="entry name" value="Nitroreductase"/>
</dbReference>
<dbReference type="Gene3D" id="3.40.109.10">
    <property type="entry name" value="NADH Oxidase"/>
    <property type="match status" value="1"/>
</dbReference>
<dbReference type="RefSeq" id="WP_378040832.1">
    <property type="nucleotide sequence ID" value="NZ_JBHLWH010000019.1"/>
</dbReference>
<comment type="cofactor">
    <cofactor evidence="1">
        <name>FMN</name>
        <dbReference type="ChEBI" id="CHEBI:58210"/>
    </cofactor>
</comment>
<dbReference type="PANTHER" id="PTHR43673">
    <property type="entry name" value="NAD(P)H NITROREDUCTASE YDGI-RELATED"/>
    <property type="match status" value="1"/>
</dbReference>
<dbReference type="CDD" id="cd02136">
    <property type="entry name" value="PnbA_NfnB-like"/>
    <property type="match status" value="1"/>
</dbReference>
<accession>A0ABV5G2K1</accession>
<keyword evidence="9" id="KW-1185">Reference proteome</keyword>
<comment type="similarity">
    <text evidence="2">Belongs to the nitroreductase family.</text>
</comment>
<keyword evidence="5" id="KW-0560">Oxidoreductase</keyword>
<evidence type="ECO:0000256" key="3">
    <source>
        <dbReference type="ARBA" id="ARBA00022630"/>
    </source>
</evidence>
<feature type="region of interest" description="Disordered" evidence="6">
    <location>
        <begin position="1"/>
        <end position="28"/>
    </location>
</feature>
<evidence type="ECO:0000256" key="4">
    <source>
        <dbReference type="ARBA" id="ARBA00022643"/>
    </source>
</evidence>
<evidence type="ECO:0000313" key="8">
    <source>
        <dbReference type="EMBL" id="MFB9073160.1"/>
    </source>
</evidence>
<reference evidence="8 9" key="1">
    <citation type="submission" date="2024-09" db="EMBL/GenBank/DDBJ databases">
        <authorList>
            <person name="Sun Q."/>
            <person name="Mori K."/>
        </authorList>
    </citation>
    <scope>NUCLEOTIDE SEQUENCE [LARGE SCALE GENOMIC DNA]</scope>
    <source>
        <strain evidence="8 9">CCM 7609</strain>
    </source>
</reference>
<comment type="caution">
    <text evidence="8">The sequence shown here is derived from an EMBL/GenBank/DDBJ whole genome shotgun (WGS) entry which is preliminary data.</text>
</comment>
<keyword evidence="4" id="KW-0288">FMN</keyword>
<feature type="domain" description="Nitroreductase" evidence="7">
    <location>
        <begin position="39"/>
        <end position="226"/>
    </location>
</feature>
<evidence type="ECO:0000256" key="6">
    <source>
        <dbReference type="SAM" id="MobiDB-lite"/>
    </source>
</evidence>
<dbReference type="InterPro" id="IPR000415">
    <property type="entry name" value="Nitroreductase-like"/>
</dbReference>
<dbReference type="EMBL" id="JBHMFI010000001">
    <property type="protein sequence ID" value="MFB9073160.1"/>
    <property type="molecule type" value="Genomic_DNA"/>
</dbReference>
<name>A0ABV5G2K1_9MICC</name>
<evidence type="ECO:0000259" key="7">
    <source>
        <dbReference type="Pfam" id="PF00881"/>
    </source>
</evidence>
<feature type="compositionally biased region" description="Low complexity" evidence="6">
    <location>
        <begin position="1"/>
        <end position="12"/>
    </location>
</feature>
<gene>
    <name evidence="8" type="ORF">ACFFX0_18920</name>
</gene>
<evidence type="ECO:0000256" key="1">
    <source>
        <dbReference type="ARBA" id="ARBA00001917"/>
    </source>
</evidence>
<dbReference type="Pfam" id="PF00881">
    <property type="entry name" value="Nitroreductase"/>
    <property type="match status" value="1"/>
</dbReference>